<evidence type="ECO:0000313" key="2">
    <source>
        <dbReference type="EMBL" id="EAP87674.1"/>
    </source>
</evidence>
<dbReference type="EMBL" id="CP002046">
    <property type="protein sequence ID" value="EAP87674.1"/>
    <property type="molecule type" value="Genomic_DNA"/>
</dbReference>
<dbReference type="Pfam" id="PF00534">
    <property type="entry name" value="Glycos_transf_1"/>
    <property type="match status" value="1"/>
</dbReference>
<dbReference type="OrthoDB" id="9790710at2"/>
<keyword evidence="3" id="KW-1185">Reference proteome</keyword>
<proteinExistence type="predicted"/>
<accession>A3U607</accession>
<dbReference type="SUPFAM" id="SSF53756">
    <property type="entry name" value="UDP-Glycosyltransferase/glycogen phosphorylase"/>
    <property type="match status" value="1"/>
</dbReference>
<evidence type="ECO:0000259" key="1">
    <source>
        <dbReference type="Pfam" id="PF00534"/>
    </source>
</evidence>
<dbReference type="Gene3D" id="3.40.50.2000">
    <property type="entry name" value="Glycogen Phosphorylase B"/>
    <property type="match status" value="2"/>
</dbReference>
<dbReference type="AlphaFoldDB" id="A3U607"/>
<dbReference type="GO" id="GO:0016757">
    <property type="term" value="F:glycosyltransferase activity"/>
    <property type="evidence" value="ECO:0007669"/>
    <property type="project" value="InterPro"/>
</dbReference>
<dbReference type="GeneID" id="89452379"/>
<dbReference type="InterPro" id="IPR001296">
    <property type="entry name" value="Glyco_trans_1"/>
</dbReference>
<protein>
    <submittedName>
        <fullName evidence="2">Putative glycosyltransferase</fullName>
    </submittedName>
</protein>
<dbReference type="STRING" id="216432.CA2559_02925"/>
<evidence type="ECO:0000313" key="3">
    <source>
        <dbReference type="Proteomes" id="UP000002297"/>
    </source>
</evidence>
<dbReference type="Proteomes" id="UP000002297">
    <property type="component" value="Chromosome"/>
</dbReference>
<feature type="domain" description="Glycosyl transferase family 1" evidence="1">
    <location>
        <begin position="175"/>
        <end position="326"/>
    </location>
</feature>
<dbReference type="KEGG" id="cat:CA2559_02925"/>
<sequence>MSKLIIIQTVIPDYRVKFFTYLKIKLEDNFILFGGERFFKETITTDKTISFHRAVKNIFFFNRNFLFQTGPFWKYVLKPNTTFVISLNPRNISNWLILILRKILNRKTIVWGHAWPRSGPNSKSDLLRHFMRLLANEIIVYTKTQEEELSLKMPSKPIYTASNALIFKKEMVASTQDLNDKNNILYVGRLTKGKKPLFLIKAFLTLHSSLPKNSQLIIIGDGEEKKALENYIIKNNIAHKVKLLGHISNYSELKTQYDNALFSVSPGYVGLSVTQSFGFGVPMLVSENENHSPEIEAVHPNENALYFKTDDIEDFKNKSLLFFENKDFWINKRSVICNFCQNKYSIEAMAEPFLMNLD</sequence>
<reference evidence="2 3" key="1">
    <citation type="journal article" date="2010" name="J. Bacteriol.">
        <title>The complete genome sequence of Croceibacter atlanticus HTCC2559T.</title>
        <authorList>
            <person name="Oh H.M."/>
            <person name="Kang I."/>
            <person name="Ferriera S."/>
            <person name="Giovannoni S.J."/>
            <person name="Cho J.C."/>
        </authorList>
    </citation>
    <scope>NUCLEOTIDE SEQUENCE [LARGE SCALE GENOMIC DNA]</scope>
    <source>
        <strain evidence="3">ATCC BAA-628 / HTCC2559 / KCTC 12090</strain>
    </source>
</reference>
<dbReference type="HOGENOM" id="CLU_061523_0_0_10"/>
<gene>
    <name evidence="2" type="ordered locus">CA2559_02925</name>
</gene>
<dbReference type="PANTHER" id="PTHR12526">
    <property type="entry name" value="GLYCOSYLTRANSFERASE"/>
    <property type="match status" value="1"/>
</dbReference>
<dbReference type="CAZy" id="GT4">
    <property type="family name" value="Glycosyltransferase Family 4"/>
</dbReference>
<dbReference type="RefSeq" id="WP_013186351.1">
    <property type="nucleotide sequence ID" value="NC_014230.1"/>
</dbReference>
<keyword evidence="2" id="KW-0808">Transferase</keyword>
<name>A3U607_CROAH</name>
<dbReference type="eggNOG" id="COG0438">
    <property type="taxonomic scope" value="Bacteria"/>
</dbReference>
<organism evidence="2 3">
    <name type="scientific">Croceibacter atlanticus (strain ATCC BAA-628 / JCM 21780 / CIP 108009 / IAM 15332 / KCTC 12090 / HTCC2559)</name>
    <dbReference type="NCBI Taxonomy" id="216432"/>
    <lineage>
        <taxon>Bacteria</taxon>
        <taxon>Pseudomonadati</taxon>
        <taxon>Bacteroidota</taxon>
        <taxon>Flavobacteriia</taxon>
        <taxon>Flavobacteriales</taxon>
        <taxon>Flavobacteriaceae</taxon>
        <taxon>Croceibacter</taxon>
    </lineage>
</organism>